<dbReference type="SUPFAM" id="SSF53850">
    <property type="entry name" value="Periplasmic binding protein-like II"/>
    <property type="match status" value="1"/>
</dbReference>
<feature type="chain" id="PRO_5038001674" evidence="4">
    <location>
        <begin position="17"/>
        <end position="505"/>
    </location>
</feature>
<gene>
    <name evidence="6" type="ORF">IED13_02765</name>
</gene>
<dbReference type="RefSeq" id="WP_191123282.1">
    <property type="nucleotide sequence ID" value="NZ_JACXWY010000001.1"/>
</dbReference>
<dbReference type="GO" id="GO:0030288">
    <property type="term" value="C:outer membrane-bounded periplasmic space"/>
    <property type="evidence" value="ECO:0007669"/>
    <property type="project" value="UniProtKB-ARBA"/>
</dbReference>
<comment type="caution">
    <text evidence="6">The sequence shown here is derived from an EMBL/GenBank/DDBJ whole genome shotgun (WGS) entry which is preliminary data.</text>
</comment>
<dbReference type="InterPro" id="IPR039424">
    <property type="entry name" value="SBP_5"/>
</dbReference>
<proteinExistence type="inferred from homology"/>
<dbReference type="Gene3D" id="3.40.190.10">
    <property type="entry name" value="Periplasmic binding protein-like II"/>
    <property type="match status" value="1"/>
</dbReference>
<dbReference type="InterPro" id="IPR030678">
    <property type="entry name" value="Peptide/Ni-bd"/>
</dbReference>
<dbReference type="Proteomes" id="UP000619295">
    <property type="component" value="Unassembled WGS sequence"/>
</dbReference>
<dbReference type="Gene3D" id="3.90.76.10">
    <property type="entry name" value="Dipeptide-binding Protein, Domain 1"/>
    <property type="match status" value="1"/>
</dbReference>
<dbReference type="Gene3D" id="3.10.105.10">
    <property type="entry name" value="Dipeptide-binding Protein, Domain 3"/>
    <property type="match status" value="1"/>
</dbReference>
<dbReference type="GO" id="GO:0043190">
    <property type="term" value="C:ATP-binding cassette (ABC) transporter complex"/>
    <property type="evidence" value="ECO:0007669"/>
    <property type="project" value="InterPro"/>
</dbReference>
<keyword evidence="3 4" id="KW-0732">Signal</keyword>
<name>A0A927E4E5_9HYPH</name>
<organism evidence="6 7">
    <name type="scientific">Bosea spartocytisi</name>
    <dbReference type="NCBI Taxonomy" id="2773451"/>
    <lineage>
        <taxon>Bacteria</taxon>
        <taxon>Pseudomonadati</taxon>
        <taxon>Pseudomonadota</taxon>
        <taxon>Alphaproteobacteria</taxon>
        <taxon>Hyphomicrobiales</taxon>
        <taxon>Boseaceae</taxon>
        <taxon>Bosea</taxon>
    </lineage>
</organism>
<accession>A0A927E4E5</accession>
<feature type="signal peptide" evidence="4">
    <location>
        <begin position="1"/>
        <end position="16"/>
    </location>
</feature>
<dbReference type="PANTHER" id="PTHR30290">
    <property type="entry name" value="PERIPLASMIC BINDING COMPONENT OF ABC TRANSPORTER"/>
    <property type="match status" value="1"/>
</dbReference>
<evidence type="ECO:0000259" key="5">
    <source>
        <dbReference type="Pfam" id="PF00496"/>
    </source>
</evidence>
<evidence type="ECO:0000256" key="3">
    <source>
        <dbReference type="ARBA" id="ARBA00022729"/>
    </source>
</evidence>
<sequence length="505" mass="55821">MKLLKVLAAASTLALAAWPGLSPALAQAPSTLRIGLQEDPDMLDPHKARTFVGRIVFMGLCDRLLDITPELKLVPRLATSWEFSADGLTLTMKLRTEAKFHDGEAFNAEAAKANLERAMTLPESLRKSELASVDKVEAPDPATLVLKLKRPDATLLAQLTDRAGMMLAPKSLSGDVTARPICSGPYKFVERVQNDRIVLEKFKEHWEADKYNFDRIIYRSIPDTTVRLANLRSGELDMLERLAPTDVKSAKADASLKVTSIANLGYQGITINTNNGDAAKQPMGQDKRVRQAFSLAIDRKVLSQVVFEGLYEPMNQPFNPGNFYVSGDFPVPARDVAKARALLKEAGQPKVTAELFVTNNPVDTQIGQVIQAMAQEAGIDVQLRATEFASQLRDQQQGKFQMSRIGWSGRIDPDGNIHPFVTTGGGQNDGKYSNPEVDRLLNQARTVYDPAERKKLYDAAQKILNDELPIIYLYNQTVFFALRKNIDGFVINPDGLIRLAGLKRS</sequence>
<evidence type="ECO:0000313" key="7">
    <source>
        <dbReference type="Proteomes" id="UP000619295"/>
    </source>
</evidence>
<evidence type="ECO:0000256" key="1">
    <source>
        <dbReference type="ARBA" id="ARBA00004418"/>
    </source>
</evidence>
<dbReference type="CDD" id="cd08511">
    <property type="entry name" value="PBP2_NikA_DppA_OppA_like_5"/>
    <property type="match status" value="1"/>
</dbReference>
<dbReference type="AlphaFoldDB" id="A0A927E4E5"/>
<protein>
    <submittedName>
        <fullName evidence="6">ABC transporter substrate-binding protein</fullName>
    </submittedName>
</protein>
<keyword evidence="7" id="KW-1185">Reference proteome</keyword>
<dbReference type="PANTHER" id="PTHR30290:SF38">
    <property type="entry name" value="D,D-DIPEPTIDE-BINDING PERIPLASMIC PROTEIN DDPA-RELATED"/>
    <property type="match status" value="1"/>
</dbReference>
<evidence type="ECO:0000256" key="2">
    <source>
        <dbReference type="ARBA" id="ARBA00005695"/>
    </source>
</evidence>
<feature type="domain" description="Solute-binding protein family 5" evidence="5">
    <location>
        <begin position="72"/>
        <end position="427"/>
    </location>
</feature>
<comment type="similarity">
    <text evidence="2">Belongs to the bacterial solute-binding protein 5 family.</text>
</comment>
<comment type="subcellular location">
    <subcellularLocation>
        <location evidence="1">Periplasm</location>
    </subcellularLocation>
</comment>
<dbReference type="InterPro" id="IPR000914">
    <property type="entry name" value="SBP_5_dom"/>
</dbReference>
<reference evidence="6" key="1">
    <citation type="submission" date="2020-09" db="EMBL/GenBank/DDBJ databases">
        <title>Bosea spartocytisi sp. nov. a root nodule endophyte of Spartocytisus supranubius in the high mountain ecosystem fo the Teide National Park (Canary Islands, Spain).</title>
        <authorList>
            <person name="Pulido-Suarez L."/>
            <person name="Peix A."/>
            <person name="Igual J.M."/>
            <person name="Socas-Perez N."/>
            <person name="Velazquez E."/>
            <person name="Flores-Felix J.D."/>
            <person name="Leon-Barrios M."/>
        </authorList>
    </citation>
    <scope>NUCLEOTIDE SEQUENCE</scope>
    <source>
        <strain evidence="6">SSUT16</strain>
    </source>
</reference>
<dbReference type="PIRSF" id="PIRSF002741">
    <property type="entry name" value="MppA"/>
    <property type="match status" value="1"/>
</dbReference>
<evidence type="ECO:0000313" key="6">
    <source>
        <dbReference type="EMBL" id="MBD3844608.1"/>
    </source>
</evidence>
<dbReference type="Pfam" id="PF00496">
    <property type="entry name" value="SBP_bac_5"/>
    <property type="match status" value="1"/>
</dbReference>
<dbReference type="GO" id="GO:0015833">
    <property type="term" value="P:peptide transport"/>
    <property type="evidence" value="ECO:0007669"/>
    <property type="project" value="TreeGrafter"/>
</dbReference>
<dbReference type="GO" id="GO:1904680">
    <property type="term" value="F:peptide transmembrane transporter activity"/>
    <property type="evidence" value="ECO:0007669"/>
    <property type="project" value="TreeGrafter"/>
</dbReference>
<evidence type="ECO:0000256" key="4">
    <source>
        <dbReference type="SAM" id="SignalP"/>
    </source>
</evidence>
<dbReference type="EMBL" id="JACXWY010000001">
    <property type="protein sequence ID" value="MBD3844608.1"/>
    <property type="molecule type" value="Genomic_DNA"/>
</dbReference>